<reference evidence="1" key="1">
    <citation type="journal article" date="2021" name="Environ. Microbiol.">
        <title>Gene family expansions and transcriptome signatures uncover fungal adaptations to wood decay.</title>
        <authorList>
            <person name="Hage H."/>
            <person name="Miyauchi S."/>
            <person name="Viragh M."/>
            <person name="Drula E."/>
            <person name="Min B."/>
            <person name="Chaduli D."/>
            <person name="Navarro D."/>
            <person name="Favel A."/>
            <person name="Norest M."/>
            <person name="Lesage-Meessen L."/>
            <person name="Balint B."/>
            <person name="Merenyi Z."/>
            <person name="de Eugenio L."/>
            <person name="Morin E."/>
            <person name="Martinez A.T."/>
            <person name="Baldrian P."/>
            <person name="Stursova M."/>
            <person name="Martinez M.J."/>
            <person name="Novotny C."/>
            <person name="Magnuson J.K."/>
            <person name="Spatafora J.W."/>
            <person name="Maurice S."/>
            <person name="Pangilinan J."/>
            <person name="Andreopoulos W."/>
            <person name="LaButti K."/>
            <person name="Hundley H."/>
            <person name="Na H."/>
            <person name="Kuo A."/>
            <person name="Barry K."/>
            <person name="Lipzen A."/>
            <person name="Henrissat B."/>
            <person name="Riley R."/>
            <person name="Ahrendt S."/>
            <person name="Nagy L.G."/>
            <person name="Grigoriev I.V."/>
            <person name="Martin F."/>
            <person name="Rosso M.N."/>
        </authorList>
    </citation>
    <scope>NUCLEOTIDE SEQUENCE</scope>
    <source>
        <strain evidence="1">CBS 384.51</strain>
    </source>
</reference>
<dbReference type="EMBL" id="MU274900">
    <property type="protein sequence ID" value="KAI0094308.1"/>
    <property type="molecule type" value="Genomic_DNA"/>
</dbReference>
<dbReference type="Proteomes" id="UP001055072">
    <property type="component" value="Unassembled WGS sequence"/>
</dbReference>
<evidence type="ECO:0000313" key="2">
    <source>
        <dbReference type="Proteomes" id="UP001055072"/>
    </source>
</evidence>
<comment type="caution">
    <text evidence="1">The sequence shown here is derived from an EMBL/GenBank/DDBJ whole genome shotgun (WGS) entry which is preliminary data.</text>
</comment>
<protein>
    <submittedName>
        <fullName evidence="1">Uncharacterized protein</fullName>
    </submittedName>
</protein>
<name>A0ACB8UIV6_9APHY</name>
<gene>
    <name evidence="1" type="ORF">BDY19DRAFT_13429</name>
</gene>
<accession>A0ACB8UIV6</accession>
<keyword evidence="2" id="KW-1185">Reference proteome</keyword>
<proteinExistence type="predicted"/>
<organism evidence="1 2">
    <name type="scientific">Irpex rosettiformis</name>
    <dbReference type="NCBI Taxonomy" id="378272"/>
    <lineage>
        <taxon>Eukaryota</taxon>
        <taxon>Fungi</taxon>
        <taxon>Dikarya</taxon>
        <taxon>Basidiomycota</taxon>
        <taxon>Agaricomycotina</taxon>
        <taxon>Agaricomycetes</taxon>
        <taxon>Polyporales</taxon>
        <taxon>Irpicaceae</taxon>
        <taxon>Irpex</taxon>
    </lineage>
</organism>
<sequence>MLPPSMIPRRLSSQLSSADSDGAHIAMDDIPTTPIALNTRNSHSTASPISVPSRHSARPPAIQSFTASRSSTPVPPRIHSGTHSGDPISIPTPISTPSRTTPAPRLVGQPSRTDAGSVQSNPSSKTQAPIPTLVSPPAEIGVPISDAQIDPALLQAITTVLQNANQSESQATASQQEVSSSTQVSDEVDSQTRPTSRGKRRSKSKQNADSAGPSTSNDATPRLQRAVRPSSNTEGTLVEEQSVEDRELSPKSRRRKRTSTGSSTPRKRQSRAPSVPPFDPEADPGEELDPTAVTMAELCDDTGRGRVSSKAAQIVTNHAAWRATNREKRARMRAMMEAKKYGREGEEEGAAPTGDTETAEPPSKGESGSQPAPEPLSSRAHSPEAEQTEGQRGDDFDYSQAVSTSRYNVQVRIGPNGETIIDETSLYVDRHEEEETVNYTHVEESDTTKFVNSMSYSKKLRGSRWSAEETDLFFDALSQFGENYELISYVLPGRDRKACKNKFKVEDKRNPNRITFCLKNRRPYDMQTLARMTGKDFSGPPPEIIIPAPPRTPQNVEPHTEDESAPTIKVRKQSATPGLEGGEVVEVIEDYDAEHILA</sequence>
<evidence type="ECO:0000313" key="1">
    <source>
        <dbReference type="EMBL" id="KAI0094308.1"/>
    </source>
</evidence>